<name>A0A549TH85_9HYPH</name>
<dbReference type="SMART" id="SM01101">
    <property type="entry name" value="CRISPR_assoc"/>
    <property type="match status" value="1"/>
</dbReference>
<gene>
    <name evidence="1" type="ORF">FNA46_02145</name>
</gene>
<sequence>MSTLQLASLPVDLREFRRLAAFRGFEADEGRALHHFLSEAFGKSLLQPFRLMPAPKGHGATLYAYTKATEETLRDNLELVAPELLNALGTPHLALREMPAIWREGRRLAFDLRVRPVRRLLKPLEGWSREENRRQLKGEALRGPMKKGSEVDAFLIARLRQFPDGVPEDAGSFSREEVYLDWLAERLEGACVLDRQATRMTRFARDRVQRNDSHGKEAMSEGPDAIFHGELTVTNGEAFQTLLASGVGRHTAYGFGMLLLRPGGS</sequence>
<evidence type="ECO:0000313" key="1">
    <source>
        <dbReference type="EMBL" id="TRL42295.1"/>
    </source>
</evidence>
<evidence type="ECO:0000313" key="2">
    <source>
        <dbReference type="Proteomes" id="UP000316801"/>
    </source>
</evidence>
<dbReference type="InterPro" id="IPR010179">
    <property type="entry name" value="CRISPR-assoc_prot_Cse3"/>
</dbReference>
<dbReference type="Proteomes" id="UP000316801">
    <property type="component" value="Unassembled WGS sequence"/>
</dbReference>
<dbReference type="EMBL" id="VJMG01000006">
    <property type="protein sequence ID" value="TRL42295.1"/>
    <property type="molecule type" value="Genomic_DNA"/>
</dbReference>
<reference evidence="1 2" key="1">
    <citation type="submission" date="2019-07" db="EMBL/GenBank/DDBJ databases">
        <title>Ln-dependent methylotrophs.</title>
        <authorList>
            <person name="Tani A."/>
        </authorList>
    </citation>
    <scope>NUCLEOTIDE SEQUENCE [LARGE SCALE GENOMIC DNA]</scope>
    <source>
        <strain evidence="1 2">SM12</strain>
    </source>
</reference>
<accession>A0A549TH85</accession>
<dbReference type="Gene3D" id="3.30.70.1210">
    <property type="entry name" value="Crispr-associated protein, domain 2"/>
    <property type="match status" value="1"/>
</dbReference>
<proteinExistence type="predicted"/>
<protein>
    <submittedName>
        <fullName evidence="1">Type I-E CRISPR-associated protein Cas6/Cse3/CasE</fullName>
    </submittedName>
</protein>
<comment type="caution">
    <text evidence="1">The sequence shown here is derived from an EMBL/GenBank/DDBJ whole genome shotgun (WGS) entry which is preliminary data.</text>
</comment>
<dbReference type="SUPFAM" id="SSF117987">
    <property type="entry name" value="CRISPR-associated protein"/>
    <property type="match status" value="1"/>
</dbReference>
<keyword evidence="2" id="KW-1185">Reference proteome</keyword>
<dbReference type="AlphaFoldDB" id="A0A549TH85"/>
<dbReference type="Pfam" id="PF08798">
    <property type="entry name" value="CRISPR_assoc"/>
    <property type="match status" value="1"/>
</dbReference>
<organism evidence="1 2">
    <name type="scientific">Rhizobium straminoryzae</name>
    <dbReference type="NCBI Taxonomy" id="1387186"/>
    <lineage>
        <taxon>Bacteria</taxon>
        <taxon>Pseudomonadati</taxon>
        <taxon>Pseudomonadota</taxon>
        <taxon>Alphaproteobacteria</taxon>
        <taxon>Hyphomicrobiales</taxon>
        <taxon>Rhizobiaceae</taxon>
        <taxon>Rhizobium/Agrobacterium group</taxon>
        <taxon>Rhizobium</taxon>
    </lineage>
</organism>
<dbReference type="RefSeq" id="WP_142880700.1">
    <property type="nucleotide sequence ID" value="NZ_VJMG01000006.1"/>
</dbReference>